<dbReference type="Proteomes" id="UP000077355">
    <property type="component" value="Unassembled WGS sequence"/>
</dbReference>
<feature type="transmembrane region" description="Helical" evidence="1">
    <location>
        <begin position="50"/>
        <end position="78"/>
    </location>
</feature>
<evidence type="ECO:0000259" key="2">
    <source>
        <dbReference type="Pfam" id="PF07670"/>
    </source>
</evidence>
<dbReference type="Pfam" id="PF07670">
    <property type="entry name" value="Gate"/>
    <property type="match status" value="1"/>
</dbReference>
<reference evidence="3 4" key="1">
    <citation type="submission" date="2016-03" db="EMBL/GenBank/DDBJ databases">
        <title>Draft genome sequence of Paenibacillus antarcticus CECT 5836.</title>
        <authorList>
            <person name="Shin S.-K."/>
            <person name="Yi H."/>
        </authorList>
    </citation>
    <scope>NUCLEOTIDE SEQUENCE [LARGE SCALE GENOMIC DNA]</scope>
    <source>
        <strain evidence="3 4">CECT 5836</strain>
    </source>
</reference>
<evidence type="ECO:0000313" key="4">
    <source>
        <dbReference type="Proteomes" id="UP000077355"/>
    </source>
</evidence>
<keyword evidence="1" id="KW-0812">Transmembrane</keyword>
<accession>A0A168MXJ0</accession>
<evidence type="ECO:0000256" key="1">
    <source>
        <dbReference type="SAM" id="Phobius"/>
    </source>
</evidence>
<dbReference type="EMBL" id="LVJI01000018">
    <property type="protein sequence ID" value="OAB45160.1"/>
    <property type="molecule type" value="Genomic_DNA"/>
</dbReference>
<feature type="transmembrane region" description="Helical" evidence="1">
    <location>
        <begin position="381"/>
        <end position="400"/>
    </location>
</feature>
<keyword evidence="1" id="KW-0472">Membrane</keyword>
<feature type="transmembrane region" description="Helical" evidence="1">
    <location>
        <begin position="155"/>
        <end position="176"/>
    </location>
</feature>
<name>A0A168MXJ0_9BACL</name>
<feature type="transmembrane region" description="Helical" evidence="1">
    <location>
        <begin position="7"/>
        <end position="30"/>
    </location>
</feature>
<keyword evidence="1" id="KW-1133">Transmembrane helix</keyword>
<gene>
    <name evidence="3" type="ORF">PBAT_14575</name>
</gene>
<sequence>MFGRSKYLFRAPTITLMLGILSFLLVVGIVSSPEQTFRVSLEGLTMWWHIVFPSLLPFLVLSEILIAYGWAHGIGVLLEPLMRKVFGLPGVSGWVLTMGMTTGFPGGAHSTLQLVEKGDLTPREAERISWLSHFCNPMTIIIFIGIGLFNQPSAGYWLLGIHWISGILAFLTYTFLIKILRKTGTDAVLLERDIQSPRISLIRKVWRATNKAHIRDGRSFGKLLGESVSHAVQALLVIGGYIIILAVIIHLVSYYIVPGVPAYYISGIFELHLGAKALSSASTLSPAIQWSLLSAMLGWSGLCALIQSISPLMKIGIRRMPFTMIRLLHGAYAFGITLLIWKPLHLFVLQAEPAFSYLPNYVNQRSLSTHFWSGIPIMLEWQGFVLIGLLLLSLISVLVTTRRSH</sequence>
<dbReference type="OrthoDB" id="1645614at2"/>
<keyword evidence="4" id="KW-1185">Reference proteome</keyword>
<comment type="caution">
    <text evidence="3">The sequence shown here is derived from an EMBL/GenBank/DDBJ whole genome shotgun (WGS) entry which is preliminary data.</text>
</comment>
<dbReference type="InterPro" id="IPR011642">
    <property type="entry name" value="Gate_dom"/>
</dbReference>
<dbReference type="RefSeq" id="WP_068650674.1">
    <property type="nucleotide sequence ID" value="NZ_CP043611.1"/>
</dbReference>
<feature type="domain" description="Nucleoside transporter/FeoB GTPase Gate" evidence="2">
    <location>
        <begin position="51"/>
        <end position="136"/>
    </location>
</feature>
<organism evidence="3 4">
    <name type="scientific">Paenibacillus antarcticus</name>
    <dbReference type="NCBI Taxonomy" id="253703"/>
    <lineage>
        <taxon>Bacteria</taxon>
        <taxon>Bacillati</taxon>
        <taxon>Bacillota</taxon>
        <taxon>Bacilli</taxon>
        <taxon>Bacillales</taxon>
        <taxon>Paenibacillaceae</taxon>
        <taxon>Paenibacillus</taxon>
    </lineage>
</organism>
<protein>
    <recommendedName>
        <fullName evidence="2">Nucleoside transporter/FeoB GTPase Gate domain-containing protein</fullName>
    </recommendedName>
</protein>
<feature type="transmembrane region" description="Helical" evidence="1">
    <location>
        <begin position="234"/>
        <end position="257"/>
    </location>
</feature>
<evidence type="ECO:0000313" key="3">
    <source>
        <dbReference type="EMBL" id="OAB45160.1"/>
    </source>
</evidence>
<proteinExistence type="predicted"/>
<feature type="transmembrane region" description="Helical" evidence="1">
    <location>
        <begin position="130"/>
        <end position="149"/>
    </location>
</feature>
<dbReference type="AlphaFoldDB" id="A0A168MXJ0"/>
<feature type="transmembrane region" description="Helical" evidence="1">
    <location>
        <begin position="287"/>
        <end position="306"/>
    </location>
</feature>
<feature type="transmembrane region" description="Helical" evidence="1">
    <location>
        <begin position="327"/>
        <end position="348"/>
    </location>
</feature>